<sequence>MVQPRVPGGDEDALELPCGESVRLGALDLGMREYHCDCGGTHAVVMDVHPPERFLPEFLVDVLREAIETTSEEMPEFDTPHLLGIVLEEFPEGVVTHDASENADVGYAMVWVADFDARRLHEVIVELVVELMEHAVSHANDDDALAAFEEEMAAFDVAEFVERYRAERDLDAVDPYAQDGGV</sequence>
<dbReference type="AlphaFoldDB" id="A0A238V7E6"/>
<dbReference type="OrthoDB" id="156206at2157"/>
<dbReference type="Proteomes" id="UP000198397">
    <property type="component" value="Unassembled WGS sequence"/>
</dbReference>
<organism evidence="1 2">
    <name type="scientific">Halorubrum vacuolatum</name>
    <name type="common">Natronobacterium vacuolatum</name>
    <dbReference type="NCBI Taxonomy" id="63740"/>
    <lineage>
        <taxon>Archaea</taxon>
        <taxon>Methanobacteriati</taxon>
        <taxon>Methanobacteriota</taxon>
        <taxon>Stenosarchaea group</taxon>
        <taxon>Halobacteria</taxon>
        <taxon>Halobacteriales</taxon>
        <taxon>Haloferacaceae</taxon>
        <taxon>Halorubrum</taxon>
    </lineage>
</organism>
<proteinExistence type="predicted"/>
<dbReference type="RefSeq" id="WP_089383517.1">
    <property type="nucleotide sequence ID" value="NZ_FZNQ01000002.1"/>
</dbReference>
<evidence type="ECO:0000313" key="1">
    <source>
        <dbReference type="EMBL" id="SNR30355.1"/>
    </source>
</evidence>
<keyword evidence="2" id="KW-1185">Reference proteome</keyword>
<accession>A0A238V7E6</accession>
<gene>
    <name evidence="1" type="ORF">SAMN06264855_10253</name>
</gene>
<dbReference type="InterPro" id="IPR043853">
    <property type="entry name" value="DUF5815"/>
</dbReference>
<evidence type="ECO:0000313" key="2">
    <source>
        <dbReference type="Proteomes" id="UP000198397"/>
    </source>
</evidence>
<dbReference type="EMBL" id="FZNQ01000002">
    <property type="protein sequence ID" value="SNR30355.1"/>
    <property type="molecule type" value="Genomic_DNA"/>
</dbReference>
<dbReference type="Pfam" id="PF19132">
    <property type="entry name" value="DUF5815"/>
    <property type="match status" value="1"/>
</dbReference>
<protein>
    <submittedName>
        <fullName evidence="1">Uncharacterized protein</fullName>
    </submittedName>
</protein>
<reference evidence="1 2" key="1">
    <citation type="submission" date="2017-06" db="EMBL/GenBank/DDBJ databases">
        <authorList>
            <person name="Kim H.J."/>
            <person name="Triplett B.A."/>
        </authorList>
    </citation>
    <scope>NUCLEOTIDE SEQUENCE [LARGE SCALE GENOMIC DNA]</scope>
    <source>
        <strain evidence="1 2">DSM 8800</strain>
    </source>
</reference>
<name>A0A238V7E6_HALVU</name>